<dbReference type="AlphaFoldDB" id="A0A849AES5"/>
<feature type="transmembrane region" description="Helical" evidence="1">
    <location>
        <begin position="485"/>
        <end position="503"/>
    </location>
</feature>
<feature type="transmembrane region" description="Helical" evidence="1">
    <location>
        <begin position="368"/>
        <end position="387"/>
    </location>
</feature>
<feature type="transmembrane region" description="Helical" evidence="1">
    <location>
        <begin position="321"/>
        <end position="338"/>
    </location>
</feature>
<name>A0A849AES5_9MICO</name>
<keyword evidence="1" id="KW-1133">Transmembrane helix</keyword>
<dbReference type="Proteomes" id="UP000557772">
    <property type="component" value="Unassembled WGS sequence"/>
</dbReference>
<feature type="transmembrane region" description="Helical" evidence="1">
    <location>
        <begin position="24"/>
        <end position="46"/>
    </location>
</feature>
<feature type="transmembrane region" description="Helical" evidence="1">
    <location>
        <begin position="344"/>
        <end position="361"/>
    </location>
</feature>
<feature type="transmembrane region" description="Helical" evidence="1">
    <location>
        <begin position="112"/>
        <end position="132"/>
    </location>
</feature>
<feature type="transmembrane region" description="Helical" evidence="1">
    <location>
        <begin position="235"/>
        <end position="257"/>
    </location>
</feature>
<gene>
    <name evidence="2" type="ORF">HJ588_06880</name>
</gene>
<feature type="transmembrane region" description="Helical" evidence="1">
    <location>
        <begin position="570"/>
        <end position="590"/>
    </location>
</feature>
<feature type="transmembrane region" description="Helical" evidence="1">
    <location>
        <begin position="264"/>
        <end position="283"/>
    </location>
</feature>
<feature type="transmembrane region" description="Helical" evidence="1">
    <location>
        <begin position="52"/>
        <end position="74"/>
    </location>
</feature>
<keyword evidence="1" id="KW-0812">Transmembrane</keyword>
<accession>A0A849AES5</accession>
<keyword evidence="3" id="KW-1185">Reference proteome</keyword>
<dbReference type="EMBL" id="JABENB010000001">
    <property type="protein sequence ID" value="NNG38995.1"/>
    <property type="molecule type" value="Genomic_DNA"/>
</dbReference>
<protein>
    <submittedName>
        <fullName evidence="2">Uncharacterized protein</fullName>
    </submittedName>
</protein>
<feature type="transmembrane region" description="Helical" evidence="1">
    <location>
        <begin position="144"/>
        <end position="163"/>
    </location>
</feature>
<organism evidence="2 3">
    <name type="scientific">Flexivirga aerilata</name>
    <dbReference type="NCBI Taxonomy" id="1656889"/>
    <lineage>
        <taxon>Bacteria</taxon>
        <taxon>Bacillati</taxon>
        <taxon>Actinomycetota</taxon>
        <taxon>Actinomycetes</taxon>
        <taxon>Micrococcales</taxon>
        <taxon>Dermacoccaceae</taxon>
        <taxon>Flexivirga</taxon>
    </lineage>
</organism>
<evidence type="ECO:0000256" key="1">
    <source>
        <dbReference type="SAM" id="Phobius"/>
    </source>
</evidence>
<sequence length="755" mass="79820">MTDGTTTPKLTASRGLTAPRITGWWGDIWTAAVLLGALAVFCGYAVHAGLPAASLLRLVVALVLLQWLPGILLWRSVRPRAGWLIEDLACGFAAGFAVSVPAQVIGGYADSALVSAGLPVAITVALLAVPATRRRIVHAEWSPSPWWLPLVMGFAALGAVRGLRTYFRQNRLDWPAPSGLPHVDQYFQIAMTNELRFRGPANWPMIVDESFDYHWFTHAWMGQLSSVAGVPAAEVVLRFAPAVLPVVAVGAIAALALRVTGSALAATIAVLVAMWSNYINLWHTTGNAGPITPESPTLAPSLIVLLALVSLVAIRVRGERGIGSAVGVVALAVVAAGAKGSATPLVVAGLALAVVAALLWSRRDVRPLITDFVLVTAGLLVSMKVIFNGSTDGLALNPREAVQRSWPISAIGGSQSTWLLVAGGLFMVVWGLSKAGLGVALLLRPDRELGRRDPMVWVILGGAIAGAFGPALFVQPGLSQNYFRIQAIPLAAVLSGAGLYVWLRGRPAVQIAAAAVAAVAAGVLAWRLPVALVTIHPHRPSGPFMVILIGLLICAAAGVLVALLDRRQRIMTACVVGAGALVLTGVVSLVQSLRDTDIPPSRPGSAARAGAVTQGELDAATFIGNHSAPDDLVMTNRHCTTIRPVRGVCESRRYVVAAYSGRQMLVEGWGYAPTITAKYVEGRTSITAPFFDPALLALNDSFYTAPTSHAARALWDEGVRWVYVDKRTSPSVDLRPFATEMYQNSTASAWKLTRP</sequence>
<proteinExistence type="predicted"/>
<keyword evidence="1" id="KW-0472">Membrane</keyword>
<evidence type="ECO:0000313" key="2">
    <source>
        <dbReference type="EMBL" id="NNG38995.1"/>
    </source>
</evidence>
<feature type="transmembrane region" description="Helical" evidence="1">
    <location>
        <begin position="510"/>
        <end position="532"/>
    </location>
</feature>
<feature type="transmembrane region" description="Helical" evidence="1">
    <location>
        <begin position="418"/>
        <end position="443"/>
    </location>
</feature>
<reference evidence="2 3" key="1">
    <citation type="submission" date="2020-05" db="EMBL/GenBank/DDBJ databases">
        <title>Flexivirga sp. ID2601S isolated from air conditioner.</title>
        <authorList>
            <person name="Kim D.H."/>
        </authorList>
    </citation>
    <scope>NUCLEOTIDE SEQUENCE [LARGE SCALE GENOMIC DNA]</scope>
    <source>
        <strain evidence="2 3">ID2601S</strain>
    </source>
</reference>
<feature type="transmembrane region" description="Helical" evidence="1">
    <location>
        <begin position="544"/>
        <end position="563"/>
    </location>
</feature>
<evidence type="ECO:0000313" key="3">
    <source>
        <dbReference type="Proteomes" id="UP000557772"/>
    </source>
</evidence>
<feature type="transmembrane region" description="Helical" evidence="1">
    <location>
        <begin position="81"/>
        <end position="100"/>
    </location>
</feature>
<dbReference type="RefSeq" id="WP_171153361.1">
    <property type="nucleotide sequence ID" value="NZ_JABENB010000001.1"/>
</dbReference>
<comment type="caution">
    <text evidence="2">The sequence shown here is derived from an EMBL/GenBank/DDBJ whole genome shotgun (WGS) entry which is preliminary data.</text>
</comment>
<feature type="transmembrane region" description="Helical" evidence="1">
    <location>
        <begin position="455"/>
        <end position="473"/>
    </location>
</feature>
<feature type="transmembrane region" description="Helical" evidence="1">
    <location>
        <begin position="295"/>
        <end position="314"/>
    </location>
</feature>